<feature type="compositionally biased region" description="Low complexity" evidence="4">
    <location>
        <begin position="52"/>
        <end position="61"/>
    </location>
</feature>
<keyword evidence="7" id="KW-1185">Reference proteome</keyword>
<dbReference type="GO" id="GO:0000175">
    <property type="term" value="F:3'-5'-RNA exonuclease activity"/>
    <property type="evidence" value="ECO:0007669"/>
    <property type="project" value="InterPro"/>
</dbReference>
<organism evidence="6 7">
    <name type="scientific">Clytia hemisphaerica</name>
    <dbReference type="NCBI Taxonomy" id="252671"/>
    <lineage>
        <taxon>Eukaryota</taxon>
        <taxon>Metazoa</taxon>
        <taxon>Cnidaria</taxon>
        <taxon>Hydrozoa</taxon>
        <taxon>Hydroidolina</taxon>
        <taxon>Leptothecata</taxon>
        <taxon>Obeliida</taxon>
        <taxon>Clytiidae</taxon>
        <taxon>Clytia</taxon>
    </lineage>
</organism>
<evidence type="ECO:0000259" key="5">
    <source>
        <dbReference type="SMART" id="SM00479"/>
    </source>
</evidence>
<feature type="domain" description="Exonuclease" evidence="5">
    <location>
        <begin position="145"/>
        <end position="328"/>
    </location>
</feature>
<dbReference type="InterPro" id="IPR051274">
    <property type="entry name" value="3-5_Exoribonuclease"/>
</dbReference>
<dbReference type="GO" id="GO:0003676">
    <property type="term" value="F:nucleic acid binding"/>
    <property type="evidence" value="ECO:0007669"/>
    <property type="project" value="InterPro"/>
</dbReference>
<dbReference type="Gene3D" id="3.30.420.10">
    <property type="entry name" value="Ribonuclease H-like superfamily/Ribonuclease H"/>
    <property type="match status" value="1"/>
</dbReference>
<dbReference type="InterPro" id="IPR047201">
    <property type="entry name" value="ERI-1_3'hExo-like"/>
</dbReference>
<feature type="region of interest" description="Disordered" evidence="4">
    <location>
        <begin position="45"/>
        <end position="79"/>
    </location>
</feature>
<evidence type="ECO:0000256" key="1">
    <source>
        <dbReference type="ARBA" id="ARBA00022722"/>
    </source>
</evidence>
<evidence type="ECO:0000256" key="4">
    <source>
        <dbReference type="SAM" id="MobiDB-lite"/>
    </source>
</evidence>
<proteinExistence type="predicted"/>
<evidence type="ECO:0000313" key="7">
    <source>
        <dbReference type="Proteomes" id="UP000594262"/>
    </source>
</evidence>
<sequence length="336" mass="39473">QTKNNKKINRKNKKQLFEYWLQLPWERSILTNENLLKLHKTMSENEDKKITTKNSSPTTKTTPPPKQLNNPKGPPYSHPVYKKIAAANGRINRMSKSQVVDALEYLKLNPKGSLEVLQKRLKSHTKKQHFLENDFTEEEKKYTDFYIVIDFEATCEKENPKGYQHEIIEFPAVLVDADTLEVVSEFHSYCRPLTNPILSKFCRDLTGITQLTVESSSTFETVLNRFDKWLKDQVTPDQKFVIVTDGPWDIDRFLKTQCKMSKMEIPHYFQRWVNVRKHFNNFYKIHQVNVEQMLQCLGTEFVGRQHSGIDDSRNIARIMIELIKDGCQVIINETFR</sequence>
<reference evidence="6" key="1">
    <citation type="submission" date="2021-01" db="UniProtKB">
        <authorList>
            <consortium name="EnsemblMetazoa"/>
        </authorList>
    </citation>
    <scope>IDENTIFICATION</scope>
</reference>
<dbReference type="SMART" id="SM00479">
    <property type="entry name" value="EXOIII"/>
    <property type="match status" value="1"/>
</dbReference>
<evidence type="ECO:0000256" key="2">
    <source>
        <dbReference type="ARBA" id="ARBA00022801"/>
    </source>
</evidence>
<dbReference type="Pfam" id="PF00929">
    <property type="entry name" value="RNase_T"/>
    <property type="match status" value="1"/>
</dbReference>
<feature type="compositionally biased region" description="Pro residues" evidence="4">
    <location>
        <begin position="62"/>
        <end position="77"/>
    </location>
</feature>
<dbReference type="InterPro" id="IPR036361">
    <property type="entry name" value="SAP_dom_sf"/>
</dbReference>
<keyword evidence="1" id="KW-0540">Nuclease</keyword>
<dbReference type="InterPro" id="IPR036397">
    <property type="entry name" value="RNaseH_sf"/>
</dbReference>
<dbReference type="PANTHER" id="PTHR23044:SF61">
    <property type="entry name" value="3'-5' EXORIBONUCLEASE 1-RELATED"/>
    <property type="match status" value="1"/>
</dbReference>
<dbReference type="OrthoDB" id="448399at2759"/>
<accession>A0A7M5V3W0</accession>
<name>A0A7M5V3W0_9CNID</name>
<dbReference type="Gene3D" id="1.10.720.30">
    <property type="entry name" value="SAP domain"/>
    <property type="match status" value="1"/>
</dbReference>
<keyword evidence="3" id="KW-0269">Exonuclease</keyword>
<dbReference type="SUPFAM" id="SSF53098">
    <property type="entry name" value="Ribonuclease H-like"/>
    <property type="match status" value="1"/>
</dbReference>
<evidence type="ECO:0000313" key="6">
    <source>
        <dbReference type="EnsemblMetazoa" id="CLYHEMP007119.1"/>
    </source>
</evidence>
<dbReference type="CDD" id="cd06133">
    <property type="entry name" value="ERI-1_3'hExo_like"/>
    <property type="match status" value="1"/>
</dbReference>
<dbReference type="FunFam" id="3.30.420.10:FF:000034">
    <property type="entry name" value="3'-5' exoribonuclease 1"/>
    <property type="match status" value="1"/>
</dbReference>
<dbReference type="Proteomes" id="UP000594262">
    <property type="component" value="Unplaced"/>
</dbReference>
<dbReference type="InterPro" id="IPR012337">
    <property type="entry name" value="RNaseH-like_sf"/>
</dbReference>
<dbReference type="EnsemblMetazoa" id="CLYHEMT007119.1">
    <property type="protein sequence ID" value="CLYHEMP007119.1"/>
    <property type="gene ID" value="CLYHEMG007119"/>
</dbReference>
<protein>
    <recommendedName>
        <fullName evidence="5">Exonuclease domain-containing protein</fullName>
    </recommendedName>
</protein>
<dbReference type="PANTHER" id="PTHR23044">
    <property type="entry name" value="3'-5' EXONUCLEASE ERI1-RELATED"/>
    <property type="match status" value="1"/>
</dbReference>
<dbReference type="InterPro" id="IPR013520">
    <property type="entry name" value="Ribonucl_H"/>
</dbReference>
<evidence type="ECO:0000256" key="3">
    <source>
        <dbReference type="ARBA" id="ARBA00022839"/>
    </source>
</evidence>
<dbReference type="AlphaFoldDB" id="A0A7M5V3W0"/>
<keyword evidence="2" id="KW-0378">Hydrolase</keyword>